<reference evidence="2" key="1">
    <citation type="submission" date="2023-07" db="EMBL/GenBank/DDBJ databases">
        <title>draft genome sequence of fig (Ficus carica).</title>
        <authorList>
            <person name="Takahashi T."/>
            <person name="Nishimura K."/>
        </authorList>
    </citation>
    <scope>NUCLEOTIDE SEQUENCE</scope>
</reference>
<organism evidence="2 4">
    <name type="scientific">Ficus carica</name>
    <name type="common">Common fig</name>
    <dbReference type="NCBI Taxonomy" id="3494"/>
    <lineage>
        <taxon>Eukaryota</taxon>
        <taxon>Viridiplantae</taxon>
        <taxon>Streptophyta</taxon>
        <taxon>Embryophyta</taxon>
        <taxon>Tracheophyta</taxon>
        <taxon>Spermatophyta</taxon>
        <taxon>Magnoliopsida</taxon>
        <taxon>eudicotyledons</taxon>
        <taxon>Gunneridae</taxon>
        <taxon>Pentapetalae</taxon>
        <taxon>rosids</taxon>
        <taxon>fabids</taxon>
        <taxon>Rosales</taxon>
        <taxon>Moraceae</taxon>
        <taxon>Ficeae</taxon>
        <taxon>Ficus</taxon>
    </lineage>
</organism>
<feature type="region of interest" description="Disordered" evidence="1">
    <location>
        <begin position="1"/>
        <end position="41"/>
    </location>
</feature>
<evidence type="ECO:0000256" key="1">
    <source>
        <dbReference type="SAM" id="MobiDB-lite"/>
    </source>
</evidence>
<protein>
    <submittedName>
        <fullName evidence="2">Uncharacterized protein</fullName>
    </submittedName>
</protein>
<dbReference type="InterPro" id="IPR004158">
    <property type="entry name" value="DUF247_pln"/>
</dbReference>
<accession>A0AA87Z485</accession>
<name>A0AA87Z485_FICCA</name>
<dbReference type="EMBL" id="BTGU01001478">
    <property type="protein sequence ID" value="GMN23910.1"/>
    <property type="molecule type" value="Genomic_DNA"/>
</dbReference>
<dbReference type="AlphaFoldDB" id="A0AA87Z485"/>
<dbReference type="EMBL" id="BTGU01001479">
    <property type="protein sequence ID" value="GMN23926.1"/>
    <property type="molecule type" value="Genomic_DNA"/>
</dbReference>
<keyword evidence="4" id="KW-1185">Reference proteome</keyword>
<dbReference type="Pfam" id="PF03140">
    <property type="entry name" value="DUF247"/>
    <property type="match status" value="1"/>
</dbReference>
<dbReference type="Proteomes" id="UP001187192">
    <property type="component" value="Unassembled WGS sequence"/>
</dbReference>
<sequence>MDNDLSIEVDHETSREQNNIEDDQIRGWRGEPPVSSRREPPTLEAKIQTSNRWHIVRVPSHVRVVDELAYTPKILSIGPLHHDAPSLKAMEAHKLRFLKRLQNQIKRENIIAVIEDAMINLERKTRKCYSEEFDHINSNDFVQMLVLDACFIVEFLRLHEKACKGEDVMEPVFGTRWMLPVIGRDLLMLENQLPMFVIQEIFNLTNFSTESEQTPLVDLALQFFETLRPFKDKLPSEISASKRESDISHLLGLFQASFVLSTDESSFGNIGRGSLNEYDRFPGKGWVNNATRLNFAGISFCPQSDDNFLTFELEHQKLKIPTLLLDDGTSPLLRNLLAYEQSNRYAAPYFTSLAVFMDSIVDTPQDVDILRNGGIIKQVKGGNDEIVDLLNSLTRELEFDINDCYLSKPIHDINNFCRSFKARMLIMVRTNRLPVKILSVFLAYISLLQTLTYIFHVPGDENNDSTLAPAPSPL</sequence>
<comment type="caution">
    <text evidence="2">The sequence shown here is derived from an EMBL/GenBank/DDBJ whole genome shotgun (WGS) entry which is preliminary data.</text>
</comment>
<evidence type="ECO:0000313" key="3">
    <source>
        <dbReference type="EMBL" id="GMN23926.1"/>
    </source>
</evidence>
<dbReference type="PANTHER" id="PTHR31170">
    <property type="entry name" value="BNAC04G53230D PROTEIN"/>
    <property type="match status" value="1"/>
</dbReference>
<evidence type="ECO:0000313" key="2">
    <source>
        <dbReference type="EMBL" id="GMN23910.1"/>
    </source>
</evidence>
<gene>
    <name evidence="2" type="ORF">TIFTF001_040510</name>
    <name evidence="3" type="ORF">TIFTF001_040512</name>
</gene>
<evidence type="ECO:0000313" key="4">
    <source>
        <dbReference type="Proteomes" id="UP001187192"/>
    </source>
</evidence>
<proteinExistence type="predicted"/>
<dbReference type="PANTHER" id="PTHR31170:SF25">
    <property type="entry name" value="BNAA09G04570D PROTEIN"/>
    <property type="match status" value="1"/>
</dbReference>